<organism evidence="2 3">
    <name type="scientific">Phakopsora pachyrhizi</name>
    <name type="common">Asian soybean rust disease fungus</name>
    <dbReference type="NCBI Taxonomy" id="170000"/>
    <lineage>
        <taxon>Eukaryota</taxon>
        <taxon>Fungi</taxon>
        <taxon>Dikarya</taxon>
        <taxon>Basidiomycota</taxon>
        <taxon>Pucciniomycotina</taxon>
        <taxon>Pucciniomycetes</taxon>
        <taxon>Pucciniales</taxon>
        <taxon>Phakopsoraceae</taxon>
        <taxon>Phakopsora</taxon>
    </lineage>
</organism>
<gene>
    <name evidence="2" type="ORF">PPACK8108_LOCUS3393</name>
</gene>
<accession>A0AAV0ALJ0</accession>
<name>A0AAV0ALJ0_PHAPC</name>
<evidence type="ECO:0000313" key="2">
    <source>
        <dbReference type="EMBL" id="CAH7668835.1"/>
    </source>
</evidence>
<keyword evidence="3" id="KW-1185">Reference proteome</keyword>
<evidence type="ECO:0000256" key="1">
    <source>
        <dbReference type="SAM" id="MobiDB-lite"/>
    </source>
</evidence>
<dbReference type="EMBL" id="CALTRL010000608">
    <property type="protein sequence ID" value="CAH7668835.1"/>
    <property type="molecule type" value="Genomic_DNA"/>
</dbReference>
<dbReference type="AlphaFoldDB" id="A0AAV0ALJ0"/>
<feature type="region of interest" description="Disordered" evidence="1">
    <location>
        <begin position="265"/>
        <end position="301"/>
    </location>
</feature>
<proteinExistence type="predicted"/>
<protein>
    <submittedName>
        <fullName evidence="2">Uncharacterized protein</fullName>
    </submittedName>
</protein>
<sequence length="301" mass="33085">MSCKLGKATRAPFDLWQGEHTIVTEDKPKAEVDNFKDDYNNETDEHGEPVRIPIVKPLSAVAHIDLNNTAEDDPINIVIKIENLTATFIVSSGSGEEDNHQAVLVDEPTPVGGTAADNHSHTRSQTVSQPARIFNTSAANLPTPSSQLTSTITTTRTSNAASGSCNTTTINSITTTTTNNSNNTSCNHHHPRHISSSSSSATACPSHRPLRFHPQYPTGGRRQDAGWDSPTEPYLHKPDIQPDFLEKVKTKTYETNNQLRRHNQLFQQQQQQDSSSATSFLTPTHHHPNGNSFRNPWPSAI</sequence>
<feature type="compositionally biased region" description="Polar residues" evidence="1">
    <location>
        <begin position="273"/>
        <end position="282"/>
    </location>
</feature>
<feature type="region of interest" description="Disordered" evidence="1">
    <location>
        <begin position="183"/>
        <end position="238"/>
    </location>
</feature>
<comment type="caution">
    <text evidence="2">The sequence shown here is derived from an EMBL/GenBank/DDBJ whole genome shotgun (WGS) entry which is preliminary data.</text>
</comment>
<evidence type="ECO:0000313" key="3">
    <source>
        <dbReference type="Proteomes" id="UP001153365"/>
    </source>
</evidence>
<dbReference type="Proteomes" id="UP001153365">
    <property type="component" value="Unassembled WGS sequence"/>
</dbReference>
<reference evidence="2" key="1">
    <citation type="submission" date="2022-06" db="EMBL/GenBank/DDBJ databases">
        <authorList>
            <consortium name="SYNGENTA / RWTH Aachen University"/>
        </authorList>
    </citation>
    <scope>NUCLEOTIDE SEQUENCE</scope>
</reference>